<organism evidence="2 3">
    <name type="scientific">Paraglaciecola psychrophila 170</name>
    <dbReference type="NCBI Taxonomy" id="1129794"/>
    <lineage>
        <taxon>Bacteria</taxon>
        <taxon>Pseudomonadati</taxon>
        <taxon>Pseudomonadota</taxon>
        <taxon>Gammaproteobacteria</taxon>
        <taxon>Alteromonadales</taxon>
        <taxon>Alteromonadaceae</taxon>
        <taxon>Paraglaciecola</taxon>
    </lineage>
</organism>
<dbReference type="HOGENOM" id="CLU_2509689_0_0_6"/>
<sequence>MFLKMSAKHIRIFLLFVWLIILFWQTQPLSLIQEYAGFAFLGLLGAIFANATGAGGGVVFVPFSINWSFQLPVLWLPVLPFSVAV</sequence>
<evidence type="ECO:0000313" key="2">
    <source>
        <dbReference type="EMBL" id="AGH43879.1"/>
    </source>
</evidence>
<keyword evidence="1" id="KW-1133">Transmembrane helix</keyword>
<dbReference type="STRING" id="1129794.C427_1770"/>
<gene>
    <name evidence="2" type="ORF">C427_1770</name>
</gene>
<evidence type="ECO:0000313" key="3">
    <source>
        <dbReference type="Proteomes" id="UP000011864"/>
    </source>
</evidence>
<feature type="transmembrane region" description="Helical" evidence="1">
    <location>
        <begin position="38"/>
        <end position="61"/>
    </location>
</feature>
<name>M4RNY2_9ALTE</name>
<keyword evidence="1" id="KW-0812">Transmembrane</keyword>
<dbReference type="KEGG" id="gps:C427_1770"/>
<keyword evidence="3" id="KW-1185">Reference proteome</keyword>
<dbReference type="Proteomes" id="UP000011864">
    <property type="component" value="Chromosome"/>
</dbReference>
<dbReference type="PATRIC" id="fig|1129794.4.peg.1755"/>
<evidence type="ECO:0000256" key="1">
    <source>
        <dbReference type="SAM" id="Phobius"/>
    </source>
</evidence>
<dbReference type="eggNOG" id="COG0730">
    <property type="taxonomic scope" value="Bacteria"/>
</dbReference>
<dbReference type="EMBL" id="CP003837">
    <property type="protein sequence ID" value="AGH43879.1"/>
    <property type="molecule type" value="Genomic_DNA"/>
</dbReference>
<keyword evidence="1" id="KW-0472">Membrane</keyword>
<proteinExistence type="predicted"/>
<reference evidence="2 3" key="1">
    <citation type="journal article" date="2013" name="Genome Announc.">
        <title>Complete Genome Sequence of Glaciecola psychrophila Strain 170T.</title>
        <authorList>
            <person name="Yin J."/>
            <person name="Chen J."/>
            <person name="Liu G."/>
            <person name="Yu Y."/>
            <person name="Song L."/>
            <person name="Wang X."/>
            <person name="Qu X."/>
        </authorList>
    </citation>
    <scope>NUCLEOTIDE SEQUENCE [LARGE SCALE GENOMIC DNA]</scope>
    <source>
        <strain evidence="2 3">170</strain>
    </source>
</reference>
<accession>M4RNY2</accession>
<protein>
    <submittedName>
        <fullName evidence="2">Uncharacterized protein</fullName>
    </submittedName>
</protein>
<dbReference type="AlphaFoldDB" id="M4RNY2"/>